<feature type="transmembrane region" description="Helical" evidence="1">
    <location>
        <begin position="56"/>
        <end position="74"/>
    </location>
</feature>
<name>A0A212J630_9BACT</name>
<dbReference type="AlphaFoldDB" id="A0A212J630"/>
<sequence length="173" mass="20384">MIVLSISIYIITKLISKFDLFENTYYDILNLSIRPYYILFFTLGVILRKRELKDSFLNKAILLLSIVGYLFLFSYPKSSFIPLCFLLLNISLAYFAISHLQNNYQNKFLTWVGINSMSIYLWHMLPVLLSKALANNDIEYYVLSFSFIVLFLYVLPKLNKVSFIRKYMFGLTN</sequence>
<evidence type="ECO:0000313" key="2">
    <source>
        <dbReference type="EMBL" id="SBV94864.1"/>
    </source>
</evidence>
<keyword evidence="1" id="KW-0472">Membrane</keyword>
<feature type="transmembrane region" description="Helical" evidence="1">
    <location>
        <begin position="80"/>
        <end position="97"/>
    </location>
</feature>
<protein>
    <recommendedName>
        <fullName evidence="3">Acyltransferase 3 domain-containing protein</fullName>
    </recommendedName>
</protein>
<accession>A0A212J630</accession>
<keyword evidence="1" id="KW-0812">Transmembrane</keyword>
<feature type="transmembrane region" description="Helical" evidence="1">
    <location>
        <begin position="28"/>
        <end position="47"/>
    </location>
</feature>
<feature type="transmembrane region" description="Helical" evidence="1">
    <location>
        <begin position="109"/>
        <end position="128"/>
    </location>
</feature>
<dbReference type="EMBL" id="FLUM01000001">
    <property type="protein sequence ID" value="SBV94864.1"/>
    <property type="molecule type" value="Genomic_DNA"/>
</dbReference>
<proteinExistence type="predicted"/>
<reference evidence="2" key="1">
    <citation type="submission" date="2016-04" db="EMBL/GenBank/DDBJ databases">
        <authorList>
            <person name="Evans L.H."/>
            <person name="Alamgir A."/>
            <person name="Owens N."/>
            <person name="Weber N.D."/>
            <person name="Virtaneva K."/>
            <person name="Barbian K."/>
            <person name="Babar A."/>
            <person name="Rosenke K."/>
        </authorList>
    </citation>
    <scope>NUCLEOTIDE SEQUENCE</scope>
    <source>
        <strain evidence="2">86-1</strain>
    </source>
</reference>
<evidence type="ECO:0000256" key="1">
    <source>
        <dbReference type="SAM" id="Phobius"/>
    </source>
</evidence>
<keyword evidence="1" id="KW-1133">Transmembrane helix</keyword>
<organism evidence="2">
    <name type="scientific">uncultured Dysgonomonas sp</name>
    <dbReference type="NCBI Taxonomy" id="206096"/>
    <lineage>
        <taxon>Bacteria</taxon>
        <taxon>Pseudomonadati</taxon>
        <taxon>Bacteroidota</taxon>
        <taxon>Bacteroidia</taxon>
        <taxon>Bacteroidales</taxon>
        <taxon>Dysgonomonadaceae</taxon>
        <taxon>Dysgonomonas</taxon>
        <taxon>environmental samples</taxon>
    </lineage>
</organism>
<feature type="transmembrane region" description="Helical" evidence="1">
    <location>
        <begin position="140"/>
        <end position="158"/>
    </location>
</feature>
<evidence type="ECO:0008006" key="3">
    <source>
        <dbReference type="Google" id="ProtNLM"/>
    </source>
</evidence>
<gene>
    <name evidence="2" type="ORF">KL86DYS1_11243</name>
</gene>